<dbReference type="Gene3D" id="2.40.70.10">
    <property type="entry name" value="Acid Proteases"/>
    <property type="match status" value="2"/>
</dbReference>
<feature type="compositionally biased region" description="Low complexity" evidence="4">
    <location>
        <begin position="820"/>
        <end position="830"/>
    </location>
</feature>
<gene>
    <name evidence="7" type="primary">PGC_2</name>
    <name evidence="7" type="ORF">LOC62_06G008007</name>
</gene>
<dbReference type="InterPro" id="IPR034164">
    <property type="entry name" value="Pepsin-like_dom"/>
</dbReference>
<dbReference type="Proteomes" id="UP000827549">
    <property type="component" value="Chromosome 6"/>
</dbReference>
<dbReference type="InterPro" id="IPR033121">
    <property type="entry name" value="PEPTIDASE_A1"/>
</dbReference>
<feature type="disulfide bond" evidence="3">
    <location>
        <begin position="361"/>
        <end position="396"/>
    </location>
</feature>
<evidence type="ECO:0000259" key="6">
    <source>
        <dbReference type="PROSITE" id="PS51767"/>
    </source>
</evidence>
<comment type="similarity">
    <text evidence="1">Belongs to the peptidase A1 family.</text>
</comment>
<feature type="signal peptide" evidence="5">
    <location>
        <begin position="1"/>
        <end position="21"/>
    </location>
</feature>
<dbReference type="EMBL" id="CP086719">
    <property type="protein sequence ID" value="WOO84488.1"/>
    <property type="molecule type" value="Genomic_DNA"/>
</dbReference>
<feature type="compositionally biased region" description="Basic residues" evidence="4">
    <location>
        <begin position="834"/>
        <end position="852"/>
    </location>
</feature>
<evidence type="ECO:0000256" key="3">
    <source>
        <dbReference type="PIRSR" id="PIRSR601461-2"/>
    </source>
</evidence>
<evidence type="ECO:0000313" key="8">
    <source>
        <dbReference type="Proteomes" id="UP000827549"/>
    </source>
</evidence>
<dbReference type="InterPro" id="IPR021109">
    <property type="entry name" value="Peptidase_aspartic_dom_sf"/>
</dbReference>
<dbReference type="GO" id="GO:0004190">
    <property type="term" value="F:aspartic-type endopeptidase activity"/>
    <property type="evidence" value="ECO:0007669"/>
    <property type="project" value="InterPro"/>
</dbReference>
<feature type="region of interest" description="Disordered" evidence="4">
    <location>
        <begin position="523"/>
        <end position="860"/>
    </location>
</feature>
<dbReference type="PRINTS" id="PR00792">
    <property type="entry name" value="PEPSIN"/>
</dbReference>
<feature type="compositionally biased region" description="Low complexity" evidence="4">
    <location>
        <begin position="571"/>
        <end position="777"/>
    </location>
</feature>
<feature type="compositionally biased region" description="Gly residues" evidence="4">
    <location>
        <begin position="805"/>
        <end position="819"/>
    </location>
</feature>
<dbReference type="AlphaFoldDB" id="A0AAF0YJ47"/>
<dbReference type="SUPFAM" id="SSF50630">
    <property type="entry name" value="Acid proteases"/>
    <property type="match status" value="1"/>
</dbReference>
<proteinExistence type="inferred from homology"/>
<accession>A0AAF0YJ47</accession>
<reference evidence="7" key="1">
    <citation type="submission" date="2023-10" db="EMBL/GenBank/DDBJ databases">
        <authorList>
            <person name="Noh H."/>
        </authorList>
    </citation>
    <scope>NUCLEOTIDE SEQUENCE</scope>
    <source>
        <strain evidence="7">DUCC4014</strain>
    </source>
</reference>
<dbReference type="GeneID" id="87811177"/>
<dbReference type="PANTHER" id="PTHR47966">
    <property type="entry name" value="BETA-SITE APP-CLEAVING ENZYME, ISOFORM A-RELATED"/>
    <property type="match status" value="1"/>
</dbReference>
<evidence type="ECO:0000256" key="5">
    <source>
        <dbReference type="SAM" id="SignalP"/>
    </source>
</evidence>
<dbReference type="PROSITE" id="PS51767">
    <property type="entry name" value="PEPTIDASE_A1"/>
    <property type="match status" value="1"/>
</dbReference>
<feature type="region of interest" description="Disordered" evidence="4">
    <location>
        <begin position="446"/>
        <end position="467"/>
    </location>
</feature>
<dbReference type="GO" id="GO:0006508">
    <property type="term" value="P:proteolysis"/>
    <property type="evidence" value="ECO:0007669"/>
    <property type="project" value="InterPro"/>
</dbReference>
<protein>
    <submittedName>
        <fullName evidence="7">Gastricsin</fullName>
    </submittedName>
</protein>
<name>A0AAF0YJ47_9TREE</name>
<dbReference type="Pfam" id="PF00026">
    <property type="entry name" value="Asp"/>
    <property type="match status" value="1"/>
</dbReference>
<feature type="compositionally biased region" description="Low complexity" evidence="4">
    <location>
        <begin position="789"/>
        <end position="804"/>
    </location>
</feature>
<dbReference type="CDD" id="cd05471">
    <property type="entry name" value="pepsin_like"/>
    <property type="match status" value="1"/>
</dbReference>
<keyword evidence="5" id="KW-0732">Signal</keyword>
<evidence type="ECO:0000313" key="7">
    <source>
        <dbReference type="EMBL" id="WOO84488.1"/>
    </source>
</evidence>
<keyword evidence="8" id="KW-1185">Reference proteome</keyword>
<sequence length="860" mass="84835">MVALPLATAFTLLASLSSTAAFPFGLSERYAVATPGTIKDIALVSSGNDADLLRREQIAIRARYAHLLNPEEREILKRDITARQKDTPGEASQDLRFYSWNTPYSASIDIGTPAQTFKVGVDTGSPWLWVTDKSCTDASLCPSGQQSGKYDRSASSTYQSVNATADLQFATQHITGDKIQDVVSFSDTLGGGKPNKIENYRFVSADKGSISFPISDLSGLLGFSFPSDDATPFWLELAPFWKNQVFGIYLKKNAGPRQSSGYDGGILTLGGTRTDLYTGDVNWLNVVQTGSKTYWRVAIDAGIVDSGAAASNTKRASVAGGTALVDTGASGINAPQSFVDLIYGDAEKVKDYGNGQFEVDCAKWTAHNKTITIVLNGQSYTLGPDDLVEPIGNGNCVTNVMPYPASSEGLWDWVLGASFLRHVYTIHSYQPARVGFARLADEVKPSTSSAAPSSTTTAPSSSSTTSSVVSTTVSSSALSSSASTTASGISTTASSVSTTASFSTTASSTASSSASTTTAVSTTVASSSELPTTVTTSSAAPSDASTSASSSGVPSVTTTSPAPVNATSIEAPLPSSSATSLSSTGSASQESASASTTAAPSSSGSPTTGSSSGVPTTGSAASSDAPAFSSAAPSDAPASDSSSASGTPTSGSTAPTAAPASDSTAPSGTPASGSASSSSAPASGSSSSSGVPASGSTSPTGAPASGSPAPSDAPASGSSAPSGAPTSGSTAHTGAPASGSPAPSGAPASGSPAPSGAPASGSSAPSGSPATPSAAPTGGDGGVDIGLHPASSAPPAASATPTGSSDGGVDIGLHPGSGGNASSSSPKPTSGPGGKKKCTPKSKRARTAKRAMRQALKAAL</sequence>
<feature type="active site" evidence="2">
    <location>
        <position position="326"/>
    </location>
</feature>
<evidence type="ECO:0000256" key="1">
    <source>
        <dbReference type="ARBA" id="ARBA00007447"/>
    </source>
</evidence>
<feature type="active site" evidence="2">
    <location>
        <position position="122"/>
    </location>
</feature>
<organism evidence="7 8">
    <name type="scientific">Vanrija pseudolonga</name>
    <dbReference type="NCBI Taxonomy" id="143232"/>
    <lineage>
        <taxon>Eukaryota</taxon>
        <taxon>Fungi</taxon>
        <taxon>Dikarya</taxon>
        <taxon>Basidiomycota</taxon>
        <taxon>Agaricomycotina</taxon>
        <taxon>Tremellomycetes</taxon>
        <taxon>Trichosporonales</taxon>
        <taxon>Trichosporonaceae</taxon>
        <taxon>Vanrija</taxon>
    </lineage>
</organism>
<feature type="compositionally biased region" description="Low complexity" evidence="4">
    <location>
        <begin position="523"/>
        <end position="564"/>
    </location>
</feature>
<feature type="chain" id="PRO_5042268853" evidence="5">
    <location>
        <begin position="22"/>
        <end position="860"/>
    </location>
</feature>
<evidence type="ECO:0000256" key="2">
    <source>
        <dbReference type="PIRSR" id="PIRSR601461-1"/>
    </source>
</evidence>
<dbReference type="PANTHER" id="PTHR47966:SF51">
    <property type="entry name" value="BETA-SITE APP-CLEAVING ENZYME, ISOFORM A-RELATED"/>
    <property type="match status" value="1"/>
</dbReference>
<dbReference type="InterPro" id="IPR001461">
    <property type="entry name" value="Aspartic_peptidase_A1"/>
</dbReference>
<dbReference type="RefSeq" id="XP_062630514.1">
    <property type="nucleotide sequence ID" value="XM_062774530.1"/>
</dbReference>
<evidence type="ECO:0000256" key="4">
    <source>
        <dbReference type="SAM" id="MobiDB-lite"/>
    </source>
</evidence>
<feature type="domain" description="Peptidase A1" evidence="6">
    <location>
        <begin position="104"/>
        <end position="437"/>
    </location>
</feature>
<keyword evidence="3" id="KW-1015">Disulfide bond</keyword>